<keyword evidence="4 6" id="KW-0503">Monooxygenase</keyword>
<dbReference type="OrthoDB" id="5723200at2"/>
<dbReference type="GO" id="GO:0004497">
    <property type="term" value="F:monooxygenase activity"/>
    <property type="evidence" value="ECO:0007669"/>
    <property type="project" value="UniProtKB-KW"/>
</dbReference>
<evidence type="ECO:0000256" key="1">
    <source>
        <dbReference type="ARBA" id="ARBA00022630"/>
    </source>
</evidence>
<dbReference type="Proteomes" id="UP000256913">
    <property type="component" value="Unassembled WGS sequence"/>
</dbReference>
<evidence type="ECO:0000313" key="6">
    <source>
        <dbReference type="EMBL" id="REF95633.1"/>
    </source>
</evidence>
<protein>
    <submittedName>
        <fullName evidence="6">Alkanesulfonate monooxygenase SsuD/methylene tetrahydromethanopterin reductase-like flavin-dependent oxidoreductase (Luciferase family)</fullName>
    </submittedName>
</protein>
<dbReference type="InterPro" id="IPR050172">
    <property type="entry name" value="SsuD_RutA_monooxygenase"/>
</dbReference>
<evidence type="ECO:0000256" key="3">
    <source>
        <dbReference type="ARBA" id="ARBA00023002"/>
    </source>
</evidence>
<reference evidence="6 7" key="1">
    <citation type="submission" date="2018-08" db="EMBL/GenBank/DDBJ databases">
        <title>Sequencing the genomes of 1000 actinobacteria strains.</title>
        <authorList>
            <person name="Klenk H.-P."/>
        </authorList>
    </citation>
    <scope>NUCLEOTIDE SEQUENCE [LARGE SCALE GENOMIC DNA]</scope>
    <source>
        <strain evidence="6 7">DSM 44099</strain>
    </source>
</reference>
<dbReference type="Pfam" id="PF00296">
    <property type="entry name" value="Bac_luciferase"/>
    <property type="match status" value="1"/>
</dbReference>
<dbReference type="RefSeq" id="WP_116075840.1">
    <property type="nucleotide sequence ID" value="NZ_BONB01000061.1"/>
</dbReference>
<accession>A0A3D9ZID1</accession>
<comment type="caution">
    <text evidence="6">The sequence shown here is derived from an EMBL/GenBank/DDBJ whole genome shotgun (WGS) entry which is preliminary data.</text>
</comment>
<feature type="domain" description="Luciferase-like" evidence="5">
    <location>
        <begin position="15"/>
        <end position="234"/>
    </location>
</feature>
<sequence length="286" mass="30326">MKIGIGLPNTMPGIPGTTLVEWARRSEERGFAGLATIDRIAYPNHDSLTALAAAAAVTSRIGLYTNILLGPVYPAALLAKSAATVDQISGGRLTLGLAAGGRPDDFEVMGVDFTRRGREFDRTLDRIHRIWSGDPEHSPAPVNARAVPVIIGGTGDAAFRRLVSWGAGGAIGGGGPEQVGEYAARVRTAWREAGREGEPRITALAYFSLGDDAEERSLAYLRHYYAFLGAYADGIATNALRTPEAIRARVEAFEAVGVTELYLNPTVPSLDQVERLADVVSPASPG</sequence>
<dbReference type="SUPFAM" id="SSF51679">
    <property type="entry name" value="Bacterial luciferase-like"/>
    <property type="match status" value="1"/>
</dbReference>
<dbReference type="GO" id="GO:0016705">
    <property type="term" value="F:oxidoreductase activity, acting on paired donors, with incorporation or reduction of molecular oxygen"/>
    <property type="evidence" value="ECO:0007669"/>
    <property type="project" value="InterPro"/>
</dbReference>
<keyword evidence="2" id="KW-0288">FMN</keyword>
<dbReference type="InterPro" id="IPR036661">
    <property type="entry name" value="Luciferase-like_sf"/>
</dbReference>
<keyword evidence="1" id="KW-0285">Flavoprotein</keyword>
<dbReference type="InterPro" id="IPR011251">
    <property type="entry name" value="Luciferase-like_dom"/>
</dbReference>
<dbReference type="Gene3D" id="3.20.20.30">
    <property type="entry name" value="Luciferase-like domain"/>
    <property type="match status" value="1"/>
</dbReference>
<keyword evidence="7" id="KW-1185">Reference proteome</keyword>
<name>A0A3D9ZID1_9ACTN</name>
<evidence type="ECO:0000313" key="7">
    <source>
        <dbReference type="Proteomes" id="UP000256913"/>
    </source>
</evidence>
<dbReference type="EMBL" id="QUMQ01000001">
    <property type="protein sequence ID" value="REF95633.1"/>
    <property type="molecule type" value="Genomic_DNA"/>
</dbReference>
<evidence type="ECO:0000256" key="2">
    <source>
        <dbReference type="ARBA" id="ARBA00022643"/>
    </source>
</evidence>
<organism evidence="6 7">
    <name type="scientific">Asanoa ferruginea</name>
    <dbReference type="NCBI Taxonomy" id="53367"/>
    <lineage>
        <taxon>Bacteria</taxon>
        <taxon>Bacillati</taxon>
        <taxon>Actinomycetota</taxon>
        <taxon>Actinomycetes</taxon>
        <taxon>Micromonosporales</taxon>
        <taxon>Micromonosporaceae</taxon>
        <taxon>Asanoa</taxon>
    </lineage>
</organism>
<evidence type="ECO:0000256" key="4">
    <source>
        <dbReference type="ARBA" id="ARBA00023033"/>
    </source>
</evidence>
<dbReference type="PANTHER" id="PTHR42847">
    <property type="entry name" value="ALKANESULFONATE MONOOXYGENASE"/>
    <property type="match status" value="1"/>
</dbReference>
<dbReference type="AlphaFoldDB" id="A0A3D9ZID1"/>
<keyword evidence="3" id="KW-0560">Oxidoreductase</keyword>
<dbReference type="PANTHER" id="PTHR42847:SF4">
    <property type="entry name" value="ALKANESULFONATE MONOOXYGENASE-RELATED"/>
    <property type="match status" value="1"/>
</dbReference>
<gene>
    <name evidence="6" type="ORF">DFJ67_1592</name>
</gene>
<proteinExistence type="predicted"/>
<evidence type="ECO:0000259" key="5">
    <source>
        <dbReference type="Pfam" id="PF00296"/>
    </source>
</evidence>